<gene>
    <name evidence="8" type="ORF">KDAU_02790</name>
</gene>
<dbReference type="InterPro" id="IPR017937">
    <property type="entry name" value="Thioredoxin_CS"/>
</dbReference>
<dbReference type="EMBL" id="BIFQ01000001">
    <property type="protein sequence ID" value="GCE02950.1"/>
    <property type="molecule type" value="Genomic_DNA"/>
</dbReference>
<evidence type="ECO:0000259" key="7">
    <source>
        <dbReference type="PROSITE" id="PS51352"/>
    </source>
</evidence>
<dbReference type="InterPro" id="IPR036249">
    <property type="entry name" value="Thioredoxin-like_sf"/>
</dbReference>
<evidence type="ECO:0000256" key="4">
    <source>
        <dbReference type="ARBA" id="ARBA00023157"/>
    </source>
</evidence>
<dbReference type="InterPro" id="IPR005746">
    <property type="entry name" value="Thioredoxin"/>
</dbReference>
<dbReference type="Gene3D" id="3.40.30.10">
    <property type="entry name" value="Glutaredoxin"/>
    <property type="match status" value="1"/>
</dbReference>
<evidence type="ECO:0000256" key="6">
    <source>
        <dbReference type="NCBIfam" id="TIGR01068"/>
    </source>
</evidence>
<dbReference type="PRINTS" id="PR00421">
    <property type="entry name" value="THIOREDOXIN"/>
</dbReference>
<keyword evidence="2" id="KW-0813">Transport</keyword>
<reference evidence="9" key="1">
    <citation type="submission" date="2018-12" db="EMBL/GenBank/DDBJ databases">
        <title>Tengunoibacter tsumagoiensis gen. nov., sp. nov., Dictyobacter kobayashii sp. nov., D. alpinus sp. nov., and D. joshuensis sp. nov. and description of Dictyobacteraceae fam. nov. within the order Ktedonobacterales isolated from Tengu-no-mugimeshi.</title>
        <authorList>
            <person name="Wang C.M."/>
            <person name="Zheng Y."/>
            <person name="Sakai Y."/>
            <person name="Toyoda A."/>
            <person name="Minakuchi Y."/>
            <person name="Abe K."/>
            <person name="Yokota A."/>
            <person name="Yabe S."/>
        </authorList>
    </citation>
    <scope>NUCLEOTIDE SEQUENCE [LARGE SCALE GENOMIC DNA]</scope>
    <source>
        <strain evidence="9">S-27</strain>
    </source>
</reference>
<dbReference type="GO" id="GO:0005737">
    <property type="term" value="C:cytoplasm"/>
    <property type="evidence" value="ECO:0007669"/>
    <property type="project" value="TreeGrafter"/>
</dbReference>
<dbReference type="PROSITE" id="PS00194">
    <property type="entry name" value="THIOREDOXIN_1"/>
    <property type="match status" value="1"/>
</dbReference>
<dbReference type="NCBIfam" id="TIGR01068">
    <property type="entry name" value="thioredoxin"/>
    <property type="match status" value="1"/>
</dbReference>
<dbReference type="RefSeq" id="WP_235845567.1">
    <property type="nucleotide sequence ID" value="NZ_BIFQ01000001.1"/>
</dbReference>
<dbReference type="PROSITE" id="PS51352">
    <property type="entry name" value="THIOREDOXIN_2"/>
    <property type="match status" value="1"/>
</dbReference>
<protein>
    <recommendedName>
        <fullName evidence="6">Thioredoxin</fullName>
    </recommendedName>
</protein>
<dbReference type="SUPFAM" id="SSF52833">
    <property type="entry name" value="Thioredoxin-like"/>
    <property type="match status" value="1"/>
</dbReference>
<keyword evidence="5" id="KW-0676">Redox-active center</keyword>
<dbReference type="CDD" id="cd02947">
    <property type="entry name" value="TRX_family"/>
    <property type="match status" value="1"/>
</dbReference>
<evidence type="ECO:0000256" key="3">
    <source>
        <dbReference type="ARBA" id="ARBA00022982"/>
    </source>
</evidence>
<dbReference type="GO" id="GO:0015035">
    <property type="term" value="F:protein-disulfide reductase activity"/>
    <property type="evidence" value="ECO:0007669"/>
    <property type="project" value="UniProtKB-UniRule"/>
</dbReference>
<accession>A0A401Z7V8</accession>
<dbReference type="PANTHER" id="PTHR45663:SF11">
    <property type="entry name" value="GEO12009P1"/>
    <property type="match status" value="1"/>
</dbReference>
<dbReference type="Pfam" id="PF00085">
    <property type="entry name" value="Thioredoxin"/>
    <property type="match status" value="1"/>
</dbReference>
<keyword evidence="9" id="KW-1185">Reference proteome</keyword>
<organism evidence="8 9">
    <name type="scientific">Dictyobacter aurantiacus</name>
    <dbReference type="NCBI Taxonomy" id="1936993"/>
    <lineage>
        <taxon>Bacteria</taxon>
        <taxon>Bacillati</taxon>
        <taxon>Chloroflexota</taxon>
        <taxon>Ktedonobacteria</taxon>
        <taxon>Ktedonobacterales</taxon>
        <taxon>Dictyobacteraceae</taxon>
        <taxon>Dictyobacter</taxon>
    </lineage>
</organism>
<dbReference type="Proteomes" id="UP000287224">
    <property type="component" value="Unassembled WGS sequence"/>
</dbReference>
<dbReference type="InterPro" id="IPR013766">
    <property type="entry name" value="Thioredoxin_domain"/>
</dbReference>
<evidence type="ECO:0000256" key="5">
    <source>
        <dbReference type="ARBA" id="ARBA00023284"/>
    </source>
</evidence>
<proteinExistence type="inferred from homology"/>
<dbReference type="PANTHER" id="PTHR45663">
    <property type="entry name" value="GEO12009P1"/>
    <property type="match status" value="1"/>
</dbReference>
<evidence type="ECO:0000313" key="9">
    <source>
        <dbReference type="Proteomes" id="UP000287224"/>
    </source>
</evidence>
<evidence type="ECO:0000256" key="1">
    <source>
        <dbReference type="ARBA" id="ARBA00008987"/>
    </source>
</evidence>
<name>A0A401Z7V8_9CHLR</name>
<feature type="domain" description="Thioredoxin" evidence="7">
    <location>
        <begin position="1"/>
        <end position="116"/>
    </location>
</feature>
<evidence type="ECO:0000256" key="2">
    <source>
        <dbReference type="ARBA" id="ARBA00022448"/>
    </source>
</evidence>
<keyword evidence="4" id="KW-1015">Disulfide bond</keyword>
<dbReference type="AlphaFoldDB" id="A0A401Z7V8"/>
<keyword evidence="3" id="KW-0249">Electron transport</keyword>
<comment type="similarity">
    <text evidence="1">Belongs to the thioredoxin family.</text>
</comment>
<dbReference type="FunFam" id="3.40.30.10:FF:000001">
    <property type="entry name" value="Thioredoxin"/>
    <property type="match status" value="1"/>
</dbReference>
<sequence>MQVHDVIGAHENLFVVGDQDFVEKVLQSSQPVIVDFWATWCPPCRNLDPVYQQLSEQFAGKLRFARLDCDQHTRIPSAYHVQGMPTLIVFHHGQEIARYIGPQPRRLQHLIDQTLAEHGCA</sequence>
<evidence type="ECO:0000313" key="8">
    <source>
        <dbReference type="EMBL" id="GCE02950.1"/>
    </source>
</evidence>
<comment type="caution">
    <text evidence="8">The sequence shown here is derived from an EMBL/GenBank/DDBJ whole genome shotgun (WGS) entry which is preliminary data.</text>
</comment>